<dbReference type="InterPro" id="IPR001036">
    <property type="entry name" value="Acrflvin-R"/>
</dbReference>
<feature type="transmembrane region" description="Helical" evidence="1">
    <location>
        <begin position="385"/>
        <end position="405"/>
    </location>
</feature>
<organism evidence="2 3">
    <name type="scientific">Thioploca ingrica</name>
    <dbReference type="NCBI Taxonomy" id="40754"/>
    <lineage>
        <taxon>Bacteria</taxon>
        <taxon>Pseudomonadati</taxon>
        <taxon>Pseudomonadota</taxon>
        <taxon>Gammaproteobacteria</taxon>
        <taxon>Thiotrichales</taxon>
        <taxon>Thiotrichaceae</taxon>
        <taxon>Thioploca</taxon>
    </lineage>
</organism>
<feature type="transmembrane region" description="Helical" evidence="1">
    <location>
        <begin position="359"/>
        <end position="378"/>
    </location>
</feature>
<feature type="transmembrane region" description="Helical" evidence="1">
    <location>
        <begin position="411"/>
        <end position="431"/>
    </location>
</feature>
<dbReference type="Gene3D" id="3.30.70.1320">
    <property type="entry name" value="Multidrug efflux transporter AcrB pore domain like"/>
    <property type="match status" value="1"/>
</dbReference>
<keyword evidence="1" id="KW-1133">Transmembrane helix</keyword>
<gene>
    <name evidence="2" type="ORF">THII_1483</name>
</gene>
<name>A0A090AL20_9GAMM</name>
<dbReference type="Gene3D" id="1.20.1640.10">
    <property type="entry name" value="Multidrug efflux transporter AcrB transmembrane domain"/>
    <property type="match status" value="2"/>
</dbReference>
<dbReference type="SUPFAM" id="SSF82693">
    <property type="entry name" value="Multidrug efflux transporter AcrB pore domain, PN1, PN2, PC1 and PC2 subdomains"/>
    <property type="match status" value="3"/>
</dbReference>
<dbReference type="GO" id="GO:0042910">
    <property type="term" value="F:xenobiotic transmembrane transporter activity"/>
    <property type="evidence" value="ECO:0007669"/>
    <property type="project" value="TreeGrafter"/>
</dbReference>
<dbReference type="EMBL" id="AP014633">
    <property type="protein sequence ID" value="BAP55780.1"/>
    <property type="molecule type" value="Genomic_DNA"/>
</dbReference>
<feature type="transmembrane region" description="Helical" evidence="1">
    <location>
        <begin position="24"/>
        <end position="42"/>
    </location>
</feature>
<feature type="transmembrane region" description="Helical" evidence="1">
    <location>
        <begin position="497"/>
        <end position="516"/>
    </location>
</feature>
<keyword evidence="1" id="KW-0472">Membrane</keyword>
<feature type="transmembrane region" description="Helical" evidence="1">
    <location>
        <begin position="928"/>
        <end position="947"/>
    </location>
</feature>
<sequence>METSLDTRFNLAAWLTRQFIESRLTVLLLIAVLLLGGLGLLLTPREENPQIVVPVAEISVPFPNALPSEVEQLLLTPLESRLIAIAGVKHVYGTASEGLAKVQVEFEVGENKTDAFVRLYDQMLRYRSVLPPGTGEPQIQMIDVDDVPIFVVTLAADEYHRQELTRIAERLGEKLLSVPGVGQINQVGTWPKAVRVIIKPGQLQALGLSLNDVEQAIQATHINGLIDTRIRQDRVVTLYLDNQLTHLDDLKNSVVSATQGKILRLGEIADITDQPSLIQNTYSRFSFGRADARFEIFQGKQMTAIHLAVAKRPGVNAVSLTRALRERINLMQDTWLPKTIQVVITRDDGIKANNTVNTLIIHLTIAIGAVSVILSIFLGLRAALIVMLAIPLVFAVVMGMDWLYGPTLNRITLYALILALGMLVDDAIVVIENIHRHYQALPPGAQKNSKSYHAILATGEIGNPTTLATLAVVIVFLSLLMVTGMLGQYFYPMAFNVPVAMLASLLIAYTVTPWAARRFLVSPHSDQPIKIQQYYRLLLNTLLHHRLWRWLFFLLTLMIFGLSLLQPAWQFIRPQGVSGEVSYWGIPLAFLPKDDKNTFLITFHLPDNTPLENTDRVVREIETVLSNNPYVTHYQSFIGIPAVIDFNGQLRGSGANVGSQFAEIRVNLIDKHERNITSIDIVKQFRRVITPILQNYPQASIQLVEDPPGPPVRATLLAEIYGTDQPTLEALAKTVSIAFRQTWDMAEVWASIPTDITEYRLRVQPDKAAMAGVSVREVGQTLKDFVAGKLLGYLHVKDERHTVPIYLQVPESEPIEPEWLASAFIMSPDKQAIPLSSLVQVSLEQRPHPLFHQDGELVVYVGGELNASAPVYAILSLDARLDGMPVSDHENLHTTNLGLQPVAPNSLRGYRLHWAGELRLTLDAFRDMGLALGLALISIYLLLVGYYRSFLLPILVMVSVPLSLPGVFMGHWLLNQTFSAASMVGVIALAGIVVRNALLLIDFNKELRQKGFSVQAAASESGALRLRPILLTTLAIVLGTVIMIPDPVFGGLAISLIFGAVSSALFTVLVVPLLSVSYV</sequence>
<dbReference type="PRINTS" id="PR00702">
    <property type="entry name" value="ACRIFLAVINRP"/>
</dbReference>
<feature type="transmembrane region" description="Helical" evidence="1">
    <location>
        <begin position="954"/>
        <end position="974"/>
    </location>
</feature>
<dbReference type="Gene3D" id="3.30.2090.10">
    <property type="entry name" value="Multidrug efflux transporter AcrB TolC docking domain, DN and DC subdomains"/>
    <property type="match status" value="2"/>
</dbReference>
<evidence type="ECO:0000313" key="2">
    <source>
        <dbReference type="EMBL" id="BAP55780.1"/>
    </source>
</evidence>
<dbReference type="Proteomes" id="UP000031623">
    <property type="component" value="Chromosome"/>
</dbReference>
<proteinExistence type="predicted"/>
<protein>
    <submittedName>
        <fullName evidence="2">Acriflavin resistance protein</fullName>
    </submittedName>
</protein>
<dbReference type="Gene3D" id="3.30.70.1440">
    <property type="entry name" value="Multidrug efflux transporter AcrB pore domain"/>
    <property type="match status" value="1"/>
</dbReference>
<dbReference type="PANTHER" id="PTHR32063:SF16">
    <property type="entry name" value="CATION EFFLUX SYSTEM (ACRB_ACRD_ACRF FAMILY)"/>
    <property type="match status" value="1"/>
</dbReference>
<dbReference type="PANTHER" id="PTHR32063">
    <property type="match status" value="1"/>
</dbReference>
<dbReference type="KEGG" id="tig:THII_1483"/>
<keyword evidence="1" id="KW-0812">Transmembrane</keyword>
<feature type="transmembrane region" description="Helical" evidence="1">
    <location>
        <begin position="467"/>
        <end position="491"/>
    </location>
</feature>
<dbReference type="HOGENOM" id="CLU_002755_1_2_6"/>
<dbReference type="AlphaFoldDB" id="A0A090AL20"/>
<accession>A0A090AL20</accession>
<keyword evidence="3" id="KW-1185">Reference proteome</keyword>
<dbReference type="SUPFAM" id="SSF82714">
    <property type="entry name" value="Multidrug efflux transporter AcrB TolC docking domain, DN and DC subdomains"/>
    <property type="match status" value="2"/>
</dbReference>
<dbReference type="SUPFAM" id="SSF82866">
    <property type="entry name" value="Multidrug efflux transporter AcrB transmembrane domain"/>
    <property type="match status" value="2"/>
</dbReference>
<dbReference type="Pfam" id="PF00873">
    <property type="entry name" value="ACR_tran"/>
    <property type="match status" value="1"/>
</dbReference>
<feature type="transmembrane region" description="Helical" evidence="1">
    <location>
        <begin position="980"/>
        <end position="1003"/>
    </location>
</feature>
<dbReference type="STRING" id="40754.THII_1483"/>
<dbReference type="InterPro" id="IPR027463">
    <property type="entry name" value="AcrB_DN_DC_subdom"/>
</dbReference>
<reference evidence="2 3" key="1">
    <citation type="journal article" date="2014" name="ISME J.">
        <title>Ecophysiology of Thioploca ingrica as revealed by the complete genome sequence supplemented with proteomic evidence.</title>
        <authorList>
            <person name="Kojima H."/>
            <person name="Ogura Y."/>
            <person name="Yamamoto N."/>
            <person name="Togashi T."/>
            <person name="Mori H."/>
            <person name="Watanabe T."/>
            <person name="Nemoto F."/>
            <person name="Kurokawa K."/>
            <person name="Hayashi T."/>
            <person name="Fukui M."/>
        </authorList>
    </citation>
    <scope>NUCLEOTIDE SEQUENCE [LARGE SCALE GENOMIC DNA]</scope>
</reference>
<feature type="transmembrane region" description="Helical" evidence="1">
    <location>
        <begin position="547"/>
        <end position="569"/>
    </location>
</feature>
<evidence type="ECO:0000313" key="3">
    <source>
        <dbReference type="Proteomes" id="UP000031623"/>
    </source>
</evidence>
<dbReference type="GO" id="GO:0005886">
    <property type="term" value="C:plasma membrane"/>
    <property type="evidence" value="ECO:0007669"/>
    <property type="project" value="TreeGrafter"/>
</dbReference>
<feature type="transmembrane region" description="Helical" evidence="1">
    <location>
        <begin position="1024"/>
        <end position="1044"/>
    </location>
</feature>
<evidence type="ECO:0000256" key="1">
    <source>
        <dbReference type="SAM" id="Phobius"/>
    </source>
</evidence>
<dbReference type="Gene3D" id="3.30.70.1430">
    <property type="entry name" value="Multidrug efflux transporter AcrB pore domain"/>
    <property type="match status" value="2"/>
</dbReference>
<feature type="transmembrane region" description="Helical" evidence="1">
    <location>
        <begin position="1050"/>
        <end position="1074"/>
    </location>
</feature>